<feature type="region of interest" description="Disordered" evidence="1">
    <location>
        <begin position="377"/>
        <end position="442"/>
    </location>
</feature>
<evidence type="ECO:0000256" key="3">
    <source>
        <dbReference type="SAM" id="SignalP"/>
    </source>
</evidence>
<feature type="compositionally biased region" description="Basic and acidic residues" evidence="1">
    <location>
        <begin position="379"/>
        <end position="395"/>
    </location>
</feature>
<evidence type="ECO:0000256" key="2">
    <source>
        <dbReference type="SAM" id="Phobius"/>
    </source>
</evidence>
<dbReference type="RefSeq" id="XP_040565786.1">
    <property type="nucleotide sequence ID" value="XM_040709852.2"/>
</dbReference>
<sequence length="501" mass="55813">MQSFIQILIMFLGLKLTSGIQFRPEQFTDLSEECRRIGGRRPIRRILDENTSAAYLRVDPGNTVKRKFSSVNDVHRLISGGGSYGSGTYESYSSSSSSLNLTFFDCTIHVETQLPSRDKDADKFDALSLIILELNHYKQNKVHIHTFGDQTRGRRTVTEAAHYSDRVWASTNPNFLLSGQLSGFDSIDYRSKINPQHIVKPEGLRSSWDQPASITVNLTNWNSLCHIYLIFTSYKYLKRGGRCQKHKEFDCSSPMGFLGSSSKRLCMSVNLACDGLPNCGQDFLPNQDENCFKVHWSSVLLSLVSYILLAVTLLLCLSCFARVLIQWSVRSSLAELRGGSGGGGSSPGGGSFRSSSRFFSFLGTTFVNRWDRPPPTYDEAMKHVNPDHLTSEDIPPRPPTYDDSVPEDERRRRNETPPPEYRSREALVPRGDSSSSSSCPTLTSVTNHYVPSSSTFVETLLRTSSSTGNTSNIASENLKIDDNAKQNPITTVEAEVCVSSQ</sequence>
<evidence type="ECO:0000313" key="4">
    <source>
        <dbReference type="EMBL" id="CDW29239.1"/>
    </source>
</evidence>
<proteinExistence type="predicted"/>
<reference evidence="4" key="1">
    <citation type="submission" date="2014-05" db="EMBL/GenBank/DDBJ databases">
        <authorList>
            <person name="Chronopoulou M."/>
        </authorList>
    </citation>
    <scope>NUCLEOTIDE SEQUENCE</scope>
    <source>
        <tissue evidence="4">Whole organism</tissue>
    </source>
</reference>
<dbReference type="OrthoDB" id="10409675at2759"/>
<feature type="compositionally biased region" description="Basic and acidic residues" evidence="1">
    <location>
        <begin position="407"/>
        <end position="427"/>
    </location>
</feature>
<evidence type="ECO:0000256" key="1">
    <source>
        <dbReference type="SAM" id="MobiDB-lite"/>
    </source>
</evidence>
<dbReference type="KEGG" id="lsm:121115735"/>
<organism evidence="4">
    <name type="scientific">Lepeophtheirus salmonis</name>
    <name type="common">Salmon louse</name>
    <name type="synonym">Caligus salmonis</name>
    <dbReference type="NCBI Taxonomy" id="72036"/>
    <lineage>
        <taxon>Eukaryota</taxon>
        <taxon>Metazoa</taxon>
        <taxon>Ecdysozoa</taxon>
        <taxon>Arthropoda</taxon>
        <taxon>Crustacea</taxon>
        <taxon>Multicrustacea</taxon>
        <taxon>Hexanauplia</taxon>
        <taxon>Copepoda</taxon>
        <taxon>Siphonostomatoida</taxon>
        <taxon>Caligidae</taxon>
        <taxon>Lepeophtheirus</taxon>
    </lineage>
</organism>
<feature type="chain" id="PRO_5005488064" evidence="3">
    <location>
        <begin position="20"/>
        <end position="501"/>
    </location>
</feature>
<keyword evidence="2" id="KW-1133">Transmembrane helix</keyword>
<feature type="transmembrane region" description="Helical" evidence="2">
    <location>
        <begin position="299"/>
        <end position="325"/>
    </location>
</feature>
<feature type="signal peptide" evidence="3">
    <location>
        <begin position="1"/>
        <end position="19"/>
    </location>
</feature>
<protein>
    <submittedName>
        <fullName evidence="4">Uncharacterized protein</fullName>
    </submittedName>
</protein>
<keyword evidence="2" id="KW-0472">Membrane</keyword>
<dbReference type="AlphaFoldDB" id="A0A0K2TT63"/>
<keyword evidence="2" id="KW-0812">Transmembrane</keyword>
<keyword evidence="3" id="KW-0732">Signal</keyword>
<name>A0A0K2TT63_LEPSM</name>
<accession>A0A0K2TT63</accession>
<dbReference type="GeneID" id="121115735"/>
<dbReference type="EMBL" id="HACA01011878">
    <property type="protein sequence ID" value="CDW29239.1"/>
    <property type="molecule type" value="Transcribed_RNA"/>
</dbReference>